<reference evidence="1" key="1">
    <citation type="submission" date="2023-08" db="EMBL/GenBank/DDBJ databases">
        <authorList>
            <person name="Chen Y."/>
            <person name="Shah S."/>
            <person name="Dougan E. K."/>
            <person name="Thang M."/>
            <person name="Chan C."/>
        </authorList>
    </citation>
    <scope>NUCLEOTIDE SEQUENCE</scope>
</reference>
<dbReference type="Proteomes" id="UP001178507">
    <property type="component" value="Unassembled WGS sequence"/>
</dbReference>
<accession>A0AA36J9F6</accession>
<name>A0AA36J9F6_9DINO</name>
<evidence type="ECO:0000313" key="1">
    <source>
        <dbReference type="EMBL" id="CAJ1402055.1"/>
    </source>
</evidence>
<keyword evidence="2" id="KW-1185">Reference proteome</keyword>
<organism evidence="1 2">
    <name type="scientific">Effrenium voratum</name>
    <dbReference type="NCBI Taxonomy" id="2562239"/>
    <lineage>
        <taxon>Eukaryota</taxon>
        <taxon>Sar</taxon>
        <taxon>Alveolata</taxon>
        <taxon>Dinophyceae</taxon>
        <taxon>Suessiales</taxon>
        <taxon>Symbiodiniaceae</taxon>
        <taxon>Effrenium</taxon>
    </lineage>
</organism>
<dbReference type="AlphaFoldDB" id="A0AA36J9F6"/>
<proteinExistence type="predicted"/>
<gene>
    <name evidence="1" type="ORF">EVOR1521_LOCUS25028</name>
</gene>
<protein>
    <submittedName>
        <fullName evidence="1">Uncharacterized protein</fullName>
    </submittedName>
</protein>
<comment type="caution">
    <text evidence="1">The sequence shown here is derived from an EMBL/GenBank/DDBJ whole genome shotgun (WGS) entry which is preliminary data.</text>
</comment>
<evidence type="ECO:0000313" key="2">
    <source>
        <dbReference type="Proteomes" id="UP001178507"/>
    </source>
</evidence>
<sequence length="412" mass="46708">MGAEPPASRWRQLMDRVRRSLLPESNGKTDEALEVAELASSTALHLFRQRSILQEEWIASFQPGRASLPTLLALGCPPPRGAGHPAAKSEDICSGRVKVRTTVAKKHRLNAKLKKQADEDQTHVHLGHYLAYVRTELDQEASCLEMPWTMILLLSFAVVMFMHLRPDQVLVVENAWKTDIEENANFAWSEHFGHKTVYDVDSIPDFWAWLRLGMLPLLGNTWLWSEGRLDAAYAATPFSTPDLPTVLDLSYGIFADEPWGNASLPVRGDFLHFNRIVAGVRLQQERAIGSWEACHVPTSMPEDLWKRWLGKPCMLATPSYFLRPEVHWAHSFHSPQRVEWMLSGSLQELQQMTLDMEDGAVPEVGPADVRPAKAELRRLEAHLCRLRGSMTTRRGSSSAQWRTTRTMGFFPR</sequence>
<dbReference type="EMBL" id="CAUJNA010003438">
    <property type="protein sequence ID" value="CAJ1402055.1"/>
    <property type="molecule type" value="Genomic_DNA"/>
</dbReference>